<accession>A0AAW1RZC9</accession>
<gene>
    <name evidence="2" type="ORF">WJX74_010927</name>
</gene>
<evidence type="ECO:0000313" key="2">
    <source>
        <dbReference type="EMBL" id="KAK9839172.1"/>
    </source>
</evidence>
<reference evidence="2 3" key="1">
    <citation type="journal article" date="2024" name="Nat. Commun.">
        <title>Phylogenomics reveals the evolutionary origins of lichenization in chlorophyte algae.</title>
        <authorList>
            <person name="Puginier C."/>
            <person name="Libourel C."/>
            <person name="Otte J."/>
            <person name="Skaloud P."/>
            <person name="Haon M."/>
            <person name="Grisel S."/>
            <person name="Petersen M."/>
            <person name="Berrin J.G."/>
            <person name="Delaux P.M."/>
            <person name="Dal Grande F."/>
            <person name="Keller J."/>
        </authorList>
    </citation>
    <scope>NUCLEOTIDE SEQUENCE [LARGE SCALE GENOMIC DNA]</scope>
    <source>
        <strain evidence="2 3">SAG 2145</strain>
    </source>
</reference>
<keyword evidence="1" id="KW-0812">Transmembrane</keyword>
<organism evidence="2 3">
    <name type="scientific">Apatococcus lobatus</name>
    <dbReference type="NCBI Taxonomy" id="904363"/>
    <lineage>
        <taxon>Eukaryota</taxon>
        <taxon>Viridiplantae</taxon>
        <taxon>Chlorophyta</taxon>
        <taxon>core chlorophytes</taxon>
        <taxon>Trebouxiophyceae</taxon>
        <taxon>Chlorellales</taxon>
        <taxon>Chlorellaceae</taxon>
        <taxon>Apatococcus</taxon>
    </lineage>
</organism>
<evidence type="ECO:0000313" key="3">
    <source>
        <dbReference type="Proteomes" id="UP001438707"/>
    </source>
</evidence>
<feature type="transmembrane region" description="Helical" evidence="1">
    <location>
        <begin position="118"/>
        <end position="136"/>
    </location>
</feature>
<keyword evidence="1" id="KW-1133">Transmembrane helix</keyword>
<dbReference type="Proteomes" id="UP001438707">
    <property type="component" value="Unassembled WGS sequence"/>
</dbReference>
<proteinExistence type="predicted"/>
<keyword evidence="1" id="KW-0472">Membrane</keyword>
<sequence>MQAQRLGCNTTGLLSAPVLRPRLTRRAVCTQAAAASSAAEAGQNVIGEAITKTYGIGSDSTIRWGLLKARVQPPPDKNGREQSWQQYRKATEKNRQQLRKQFAENLEVIAAPERKRRLTVGIVFSVATIVLGAWMLSNGVTGAQRLWVAPSLVFGLGFMDSARLGLCTESWAGAWDTDDTGLEYMPNKEVAEAIQQKVLKMYIVDGLISTGLLAAFYFI</sequence>
<feature type="transmembrane region" description="Helical" evidence="1">
    <location>
        <begin position="198"/>
        <end position="218"/>
    </location>
</feature>
<dbReference type="EMBL" id="JALJOS010000005">
    <property type="protein sequence ID" value="KAK9839172.1"/>
    <property type="molecule type" value="Genomic_DNA"/>
</dbReference>
<protein>
    <submittedName>
        <fullName evidence="2">Uncharacterized protein</fullName>
    </submittedName>
</protein>
<comment type="caution">
    <text evidence="2">The sequence shown here is derived from an EMBL/GenBank/DDBJ whole genome shotgun (WGS) entry which is preliminary data.</text>
</comment>
<keyword evidence="3" id="KW-1185">Reference proteome</keyword>
<dbReference type="AlphaFoldDB" id="A0AAW1RZC9"/>
<name>A0AAW1RZC9_9CHLO</name>
<evidence type="ECO:0000256" key="1">
    <source>
        <dbReference type="SAM" id="Phobius"/>
    </source>
</evidence>